<dbReference type="AlphaFoldDB" id="A0A9W6LY81"/>
<proteinExistence type="predicted"/>
<gene>
    <name evidence="2" type="ORF">GCM10017584_01380</name>
</gene>
<dbReference type="InterPro" id="IPR029068">
    <property type="entry name" value="Glyas_Bleomycin-R_OHBP_Dase"/>
</dbReference>
<evidence type="ECO:0000313" key="3">
    <source>
        <dbReference type="Proteomes" id="UP001142372"/>
    </source>
</evidence>
<evidence type="ECO:0000259" key="1">
    <source>
        <dbReference type="PROSITE" id="PS51819"/>
    </source>
</evidence>
<dbReference type="Pfam" id="PF00903">
    <property type="entry name" value="Glyoxalase"/>
    <property type="match status" value="1"/>
</dbReference>
<dbReference type="Proteomes" id="UP001142372">
    <property type="component" value="Unassembled WGS sequence"/>
</dbReference>
<dbReference type="PANTHER" id="PTHR36503:SF3">
    <property type="entry name" value="BLR0126 PROTEIN"/>
    <property type="match status" value="1"/>
</dbReference>
<reference evidence="2" key="1">
    <citation type="journal article" date="2014" name="Int. J. Syst. Evol. Microbiol.">
        <title>Complete genome sequence of Corynebacterium casei LMG S-19264T (=DSM 44701T), isolated from a smear-ripened cheese.</title>
        <authorList>
            <consortium name="US DOE Joint Genome Institute (JGI-PGF)"/>
            <person name="Walter F."/>
            <person name="Albersmeier A."/>
            <person name="Kalinowski J."/>
            <person name="Ruckert C."/>
        </authorList>
    </citation>
    <scope>NUCLEOTIDE SEQUENCE</scope>
    <source>
        <strain evidence="2">VKM Ac-1401</strain>
    </source>
</reference>
<dbReference type="Gene3D" id="3.10.180.10">
    <property type="entry name" value="2,3-Dihydroxybiphenyl 1,2-Dioxygenase, domain 1"/>
    <property type="match status" value="1"/>
</dbReference>
<comment type="caution">
    <text evidence="2">The sequence shown here is derived from an EMBL/GenBank/DDBJ whole genome shotgun (WGS) entry which is preliminary data.</text>
</comment>
<dbReference type="EMBL" id="BSEN01000001">
    <property type="protein sequence ID" value="GLJ74565.1"/>
    <property type="molecule type" value="Genomic_DNA"/>
</dbReference>
<protein>
    <recommendedName>
        <fullName evidence="1">VOC domain-containing protein</fullName>
    </recommendedName>
</protein>
<name>A0A9W6LY81_9MICO</name>
<evidence type="ECO:0000313" key="2">
    <source>
        <dbReference type="EMBL" id="GLJ74565.1"/>
    </source>
</evidence>
<organism evidence="2 3">
    <name type="scientific">Leifsonia poae</name>
    <dbReference type="NCBI Taxonomy" id="110933"/>
    <lineage>
        <taxon>Bacteria</taxon>
        <taxon>Bacillati</taxon>
        <taxon>Actinomycetota</taxon>
        <taxon>Actinomycetes</taxon>
        <taxon>Micrococcales</taxon>
        <taxon>Microbacteriaceae</taxon>
        <taxon>Leifsonia</taxon>
    </lineage>
</organism>
<sequence length="122" mass="12841">MATRIARITISVEDLARALALYRDVIGLDPVYEVEGLAMLTTDAAAPAGTATEVLLHHRTPSTGDFAVAPSFVVDDVDAATGAAVETGATVVDEPADQEWGERQSVLRDADGHILCLVSPIR</sequence>
<dbReference type="SUPFAM" id="SSF54593">
    <property type="entry name" value="Glyoxalase/Bleomycin resistance protein/Dihydroxybiphenyl dioxygenase"/>
    <property type="match status" value="1"/>
</dbReference>
<dbReference type="PROSITE" id="PS51819">
    <property type="entry name" value="VOC"/>
    <property type="match status" value="1"/>
</dbReference>
<dbReference type="PANTHER" id="PTHR36503">
    <property type="entry name" value="BLR2520 PROTEIN"/>
    <property type="match status" value="1"/>
</dbReference>
<keyword evidence="3" id="KW-1185">Reference proteome</keyword>
<reference evidence="2" key="2">
    <citation type="submission" date="2023-01" db="EMBL/GenBank/DDBJ databases">
        <authorList>
            <person name="Sun Q."/>
            <person name="Evtushenko L."/>
        </authorList>
    </citation>
    <scope>NUCLEOTIDE SEQUENCE</scope>
    <source>
        <strain evidence="2">VKM Ac-1401</strain>
    </source>
</reference>
<feature type="domain" description="VOC" evidence="1">
    <location>
        <begin position="4"/>
        <end position="120"/>
    </location>
</feature>
<dbReference type="RefSeq" id="WP_271175271.1">
    <property type="nucleotide sequence ID" value="NZ_BAAAJO010000001.1"/>
</dbReference>
<accession>A0A9W6LY81</accession>
<dbReference type="InterPro" id="IPR004360">
    <property type="entry name" value="Glyas_Fos-R_dOase_dom"/>
</dbReference>
<dbReference type="InterPro" id="IPR037523">
    <property type="entry name" value="VOC_core"/>
</dbReference>